<name>U6KPC8_EIMTE</name>
<keyword evidence="2" id="KW-0732">Signal</keyword>
<dbReference type="AlphaFoldDB" id="U6KPC8"/>
<evidence type="ECO:0000313" key="3">
    <source>
        <dbReference type="EMBL" id="CDJ38142.1"/>
    </source>
</evidence>
<dbReference type="RefSeq" id="XP_013228980.1">
    <property type="nucleotide sequence ID" value="XM_013373526.1"/>
</dbReference>
<dbReference type="VEuPathDB" id="ToxoDB:ETH2_0614100"/>
<protein>
    <submittedName>
        <fullName evidence="3">Uncharacterized protein</fullName>
    </submittedName>
</protein>
<dbReference type="OMA" id="ANVQHEE"/>
<keyword evidence="1" id="KW-1133">Transmembrane helix</keyword>
<dbReference type="EMBL" id="HG673812">
    <property type="protein sequence ID" value="CDJ38142.1"/>
    <property type="molecule type" value="Genomic_DNA"/>
</dbReference>
<dbReference type="GeneID" id="25255143"/>
<evidence type="ECO:0000256" key="1">
    <source>
        <dbReference type="SAM" id="Phobius"/>
    </source>
</evidence>
<feature type="chain" id="PRO_5004673610" evidence="2">
    <location>
        <begin position="38"/>
        <end position="302"/>
    </location>
</feature>
<dbReference type="Proteomes" id="UP000030747">
    <property type="component" value="Unassembled WGS sequence"/>
</dbReference>
<dbReference type="OrthoDB" id="347074at2759"/>
<keyword evidence="1" id="KW-0812">Transmembrane</keyword>
<feature type="transmembrane region" description="Helical" evidence="1">
    <location>
        <begin position="121"/>
        <end position="140"/>
    </location>
</feature>
<keyword evidence="1" id="KW-0472">Membrane</keyword>
<dbReference type="VEuPathDB" id="ToxoDB:ETH_00030320"/>
<organism evidence="3 4">
    <name type="scientific">Eimeria tenella</name>
    <name type="common">Coccidian parasite</name>
    <dbReference type="NCBI Taxonomy" id="5802"/>
    <lineage>
        <taxon>Eukaryota</taxon>
        <taxon>Sar</taxon>
        <taxon>Alveolata</taxon>
        <taxon>Apicomplexa</taxon>
        <taxon>Conoidasida</taxon>
        <taxon>Coccidia</taxon>
        <taxon>Eucoccidiorida</taxon>
        <taxon>Eimeriorina</taxon>
        <taxon>Eimeriidae</taxon>
        <taxon>Eimeria</taxon>
    </lineage>
</organism>
<sequence length="302" mass="32141">MSRLNRSPQAFAAAAAAAAAAATGLLLLLLLSAGTEAAAAPQQSQDEGDPQGAPGEELVERLSPSNLDGEVLPGKKELQRSKRFDDTLPLTLCSSFNCSLPPLLLFALLQLQQQQQQQQRMQLLGLKTIWNLFVFVSAVSPQENLKRLKDALGNSWLQEALRERGQEGCRHLKRSSGGCPAAAAAAAATAAAAAGTAAAGLGNLSTLRCDMQEIAAATAAAEATEAALLHARGDELLRCSRLLLLLLQYIDLMLLHAPFQKFKEGKSPKEALKETFAHWGLSPHSAANVQHEESRAALLQLQ</sequence>
<reference evidence="3" key="2">
    <citation type="submission" date="2013-10" db="EMBL/GenBank/DDBJ databases">
        <authorList>
            <person name="Aslett M."/>
        </authorList>
    </citation>
    <scope>NUCLEOTIDE SEQUENCE [LARGE SCALE GENOMIC DNA]</scope>
    <source>
        <strain evidence="3">Houghton</strain>
    </source>
</reference>
<feature type="signal peptide" evidence="2">
    <location>
        <begin position="1"/>
        <end position="37"/>
    </location>
</feature>
<accession>U6KPC8</accession>
<reference evidence="3" key="1">
    <citation type="submission" date="2013-10" db="EMBL/GenBank/DDBJ databases">
        <title>Genomic analysis of the causative agents of coccidiosis in chickens.</title>
        <authorList>
            <person name="Reid A.J."/>
            <person name="Blake D."/>
            <person name="Billington K."/>
            <person name="Browne H."/>
            <person name="Dunn M."/>
            <person name="Hung S."/>
            <person name="Kawahara F."/>
            <person name="Miranda-Saavedra D."/>
            <person name="Mourier T."/>
            <person name="Nagra H."/>
            <person name="Otto T.D."/>
            <person name="Rawlings N."/>
            <person name="Sanchez A."/>
            <person name="Sanders M."/>
            <person name="Subramaniam C."/>
            <person name="Tay Y."/>
            <person name="Dear P."/>
            <person name="Doerig C."/>
            <person name="Gruber A."/>
            <person name="Parkinson J."/>
            <person name="Shirley M."/>
            <person name="Wan K.L."/>
            <person name="Berriman M."/>
            <person name="Tomley F."/>
            <person name="Pain A."/>
        </authorList>
    </citation>
    <scope>NUCLEOTIDE SEQUENCE [LARGE SCALE GENOMIC DNA]</scope>
    <source>
        <strain evidence="3">Houghton</strain>
    </source>
</reference>
<evidence type="ECO:0000313" key="4">
    <source>
        <dbReference type="Proteomes" id="UP000030747"/>
    </source>
</evidence>
<proteinExistence type="predicted"/>
<evidence type="ECO:0000256" key="2">
    <source>
        <dbReference type="SAM" id="SignalP"/>
    </source>
</evidence>
<gene>
    <name evidence="3" type="ORF">ETH_00030320</name>
</gene>
<keyword evidence="4" id="KW-1185">Reference proteome</keyword>